<dbReference type="Pfam" id="PF13480">
    <property type="entry name" value="Acetyltransf_6"/>
    <property type="match status" value="1"/>
</dbReference>
<feature type="domain" description="BioF2-like acetyltransferase" evidence="1">
    <location>
        <begin position="168"/>
        <end position="313"/>
    </location>
</feature>
<dbReference type="Proteomes" id="UP000192591">
    <property type="component" value="Unassembled WGS sequence"/>
</dbReference>
<dbReference type="InterPro" id="IPR016181">
    <property type="entry name" value="Acyl_CoA_acyltransferase"/>
</dbReference>
<dbReference type="AlphaFoldDB" id="A0A1V9A800"/>
<dbReference type="InterPro" id="IPR038740">
    <property type="entry name" value="BioF2-like_GNAT_dom"/>
</dbReference>
<dbReference type="STRING" id="1962155.B1813_12925"/>
<dbReference type="SUPFAM" id="SSF55729">
    <property type="entry name" value="Acyl-CoA N-acyltransferases (Nat)"/>
    <property type="match status" value="1"/>
</dbReference>
<accession>A0A1V9A800</accession>
<dbReference type="GO" id="GO:0016740">
    <property type="term" value="F:transferase activity"/>
    <property type="evidence" value="ECO:0007669"/>
    <property type="project" value="UniProtKB-KW"/>
</dbReference>
<dbReference type="EMBL" id="MWIH01000005">
    <property type="protein sequence ID" value="OQO93252.1"/>
    <property type="molecule type" value="Genomic_DNA"/>
</dbReference>
<keyword evidence="2" id="KW-0808">Transferase</keyword>
<name>A0A1V9A800_SACPI</name>
<proteinExistence type="predicted"/>
<comment type="caution">
    <text evidence="2">The sequence shown here is derived from an EMBL/GenBank/DDBJ whole genome shotgun (WGS) entry which is preliminary data.</text>
</comment>
<evidence type="ECO:0000313" key="3">
    <source>
        <dbReference type="Proteomes" id="UP000192591"/>
    </source>
</evidence>
<sequence>MSTAVSVHDPRHDAEPAGWAEFRRAARLHAPWEYALLGVESRHAQHSAALAVARVDGRIVGAMLATVVRGPLGVRLLEIHNPWLSGFPGWAFLDHVEHQTRARLVRRLERRLCRFAGPRCAGLLYRYLPADAVTLVSGLGRVVREATGTSVLENRFASVDDWITSLARSRRHSVRGQVRKIDRDPGVVVRLAAARDDLDGVVLAELVNRHRARLGRPKFDSRGPVSARYLHELVRRDDVYTLTYHDDQGRLLAFADLLDHAELPLYQHWAARSRQEGGRQHLYFDSYARLMEHVVAAQRKGLSAGRGRLDLKRSLGLETRPLWAAAVPRPVAR</sequence>
<dbReference type="RefSeq" id="WP_081192451.1">
    <property type="nucleotide sequence ID" value="NZ_MWIH01000005.1"/>
</dbReference>
<organism evidence="2 3">
    <name type="scientific">Saccharomonospora piscinae</name>
    <dbReference type="NCBI Taxonomy" id="687388"/>
    <lineage>
        <taxon>Bacteria</taxon>
        <taxon>Bacillati</taxon>
        <taxon>Actinomycetota</taxon>
        <taxon>Actinomycetes</taxon>
        <taxon>Pseudonocardiales</taxon>
        <taxon>Pseudonocardiaceae</taxon>
        <taxon>Saccharomonospora</taxon>
    </lineage>
</organism>
<protein>
    <submittedName>
        <fullName evidence="2">GNAT family N-acetyltransferase</fullName>
    </submittedName>
</protein>
<evidence type="ECO:0000313" key="2">
    <source>
        <dbReference type="EMBL" id="OQO93252.1"/>
    </source>
</evidence>
<keyword evidence="3" id="KW-1185">Reference proteome</keyword>
<evidence type="ECO:0000259" key="1">
    <source>
        <dbReference type="Pfam" id="PF13480"/>
    </source>
</evidence>
<reference evidence="2 3" key="1">
    <citation type="submission" date="2017-02" db="EMBL/GenBank/DDBJ databases">
        <title>Draft genome of Saccharomonospora sp. 154.</title>
        <authorList>
            <person name="Alonso-Carmona G.S."/>
            <person name="De La Haba R."/>
            <person name="Vera-Gargallo B."/>
            <person name="Sandoval-Trujillo A.H."/>
            <person name="Ramirez-Duran N."/>
            <person name="Ventosa A."/>
        </authorList>
    </citation>
    <scope>NUCLEOTIDE SEQUENCE [LARGE SCALE GENOMIC DNA]</scope>
    <source>
        <strain evidence="2 3">LRS4.154</strain>
    </source>
</reference>
<gene>
    <name evidence="2" type="ORF">B1813_12925</name>
</gene>